<keyword evidence="2" id="KW-1133">Transmembrane helix</keyword>
<evidence type="ECO:0000313" key="5">
    <source>
        <dbReference type="Proteomes" id="UP001387100"/>
    </source>
</evidence>
<dbReference type="NCBIfam" id="TIGR03816">
    <property type="entry name" value="tadE_like_DECH"/>
    <property type="match status" value="1"/>
</dbReference>
<feature type="region of interest" description="Disordered" evidence="1">
    <location>
        <begin position="1"/>
        <end position="45"/>
    </location>
</feature>
<proteinExistence type="predicted"/>
<accession>A0ABU8RNQ4</accession>
<evidence type="ECO:0000256" key="1">
    <source>
        <dbReference type="SAM" id="MobiDB-lite"/>
    </source>
</evidence>
<organism evidence="4 5">
    <name type="scientific">Pseudokineococcus basanitobsidens</name>
    <dbReference type="NCBI Taxonomy" id="1926649"/>
    <lineage>
        <taxon>Bacteria</taxon>
        <taxon>Bacillati</taxon>
        <taxon>Actinomycetota</taxon>
        <taxon>Actinomycetes</taxon>
        <taxon>Kineosporiales</taxon>
        <taxon>Kineosporiaceae</taxon>
        <taxon>Pseudokineococcus</taxon>
    </lineage>
</organism>
<evidence type="ECO:0000313" key="4">
    <source>
        <dbReference type="EMBL" id="MEJ5946721.1"/>
    </source>
</evidence>
<reference evidence="4 5" key="1">
    <citation type="journal article" date="2017" name="Int. J. Syst. Evol. Microbiol.">
        <title>Pseudokineococcus basanitobsidens sp. nov., isolated from volcanic rock.</title>
        <authorList>
            <person name="Lee D.W."/>
            <person name="Park M.Y."/>
            <person name="Kim J.J."/>
            <person name="Kim B.S."/>
        </authorList>
    </citation>
    <scope>NUCLEOTIDE SEQUENCE [LARGE SCALE GENOMIC DNA]</scope>
    <source>
        <strain evidence="4 5">DSM 103726</strain>
    </source>
</reference>
<comment type="caution">
    <text evidence="4">The sequence shown here is derived from an EMBL/GenBank/DDBJ whole genome shotgun (WGS) entry which is preliminary data.</text>
</comment>
<feature type="domain" description="Putative Flp pilus-assembly TadG-like N-terminal" evidence="3">
    <location>
        <begin position="48"/>
        <end position="94"/>
    </location>
</feature>
<dbReference type="EMBL" id="JBBIAA010000031">
    <property type="protein sequence ID" value="MEJ5946721.1"/>
    <property type="molecule type" value="Genomic_DNA"/>
</dbReference>
<dbReference type="InterPro" id="IPR028087">
    <property type="entry name" value="Tad_N"/>
</dbReference>
<evidence type="ECO:0000259" key="3">
    <source>
        <dbReference type="Pfam" id="PF13400"/>
    </source>
</evidence>
<protein>
    <submittedName>
        <fullName evidence="4">Rv3654c family TadE-like protein</fullName>
    </submittedName>
</protein>
<feature type="transmembrane region" description="Helical" evidence="2">
    <location>
        <begin position="49"/>
        <end position="71"/>
    </location>
</feature>
<gene>
    <name evidence="4" type="ORF">WDZ17_15585</name>
</gene>
<keyword evidence="2" id="KW-0812">Transmembrane</keyword>
<dbReference type="Pfam" id="PF13400">
    <property type="entry name" value="Tad"/>
    <property type="match status" value="1"/>
</dbReference>
<sequence>MTSAAPPGHHRRGQGRGPAEGDRTADVPPAGDGMPAGRSARSSSDERGAGTVVVVGLVLVGLLLATATAVLGQAVVARHRATAAADLAALAAADVLLGRATGDACGAAGRTAAAGGARLVGCALGGQEVVVHVVVPVDGVLTAVGPATAAARAGPAGSP</sequence>
<keyword evidence="2" id="KW-0472">Membrane</keyword>
<name>A0ABU8RNQ4_9ACTN</name>
<dbReference type="Proteomes" id="UP001387100">
    <property type="component" value="Unassembled WGS sequence"/>
</dbReference>
<dbReference type="RefSeq" id="WP_339576102.1">
    <property type="nucleotide sequence ID" value="NZ_JBBIAA010000031.1"/>
</dbReference>
<keyword evidence="5" id="KW-1185">Reference proteome</keyword>
<evidence type="ECO:0000256" key="2">
    <source>
        <dbReference type="SAM" id="Phobius"/>
    </source>
</evidence>
<dbReference type="InterPro" id="IPR021202">
    <property type="entry name" value="Rv3654c-like"/>
</dbReference>